<name>A0A841RNQ2_9BACI</name>
<reference evidence="1 2" key="1">
    <citation type="submission" date="2020-08" db="EMBL/GenBank/DDBJ databases">
        <title>Genomic Encyclopedia of Type Strains, Phase IV (KMG-IV): sequencing the most valuable type-strain genomes for metagenomic binning, comparative biology and taxonomic classification.</title>
        <authorList>
            <person name="Goeker M."/>
        </authorList>
    </citation>
    <scope>NUCLEOTIDE SEQUENCE [LARGE SCALE GENOMIC DNA]</scope>
    <source>
        <strain evidence="1 2">DSM 11805</strain>
    </source>
</reference>
<dbReference type="EMBL" id="JACHON010000004">
    <property type="protein sequence ID" value="MBB6512574.1"/>
    <property type="molecule type" value="Genomic_DNA"/>
</dbReference>
<sequence>MGYIAPVQQLTYQQYHQRVMKEKQRPFLVDRVYPIQNNMQYDSVKEEKLLVPENNFIYDKDNKLKNTGQQVIVNHTFMNDLDEKGLFLDTKI</sequence>
<proteinExistence type="predicted"/>
<dbReference type="AlphaFoldDB" id="A0A841RNQ2"/>
<comment type="caution">
    <text evidence="1">The sequence shown here is derived from an EMBL/GenBank/DDBJ whole genome shotgun (WGS) entry which is preliminary data.</text>
</comment>
<keyword evidence="2" id="KW-1185">Reference proteome</keyword>
<gene>
    <name evidence="1" type="ORF">GGQ92_001360</name>
</gene>
<organism evidence="1 2">
    <name type="scientific">Gracilibacillus halotolerans</name>
    <dbReference type="NCBI Taxonomy" id="74386"/>
    <lineage>
        <taxon>Bacteria</taxon>
        <taxon>Bacillati</taxon>
        <taxon>Bacillota</taxon>
        <taxon>Bacilli</taxon>
        <taxon>Bacillales</taxon>
        <taxon>Bacillaceae</taxon>
        <taxon>Gracilibacillus</taxon>
    </lineage>
</organism>
<evidence type="ECO:0000313" key="1">
    <source>
        <dbReference type="EMBL" id="MBB6512574.1"/>
    </source>
</evidence>
<evidence type="ECO:0000313" key="2">
    <source>
        <dbReference type="Proteomes" id="UP000572212"/>
    </source>
</evidence>
<protein>
    <submittedName>
        <fullName evidence="1">Uncharacterized protein</fullName>
    </submittedName>
</protein>
<dbReference type="RefSeq" id="WP_184246050.1">
    <property type="nucleotide sequence ID" value="NZ_BAAACU010000028.1"/>
</dbReference>
<accession>A0A841RNQ2</accession>
<dbReference type="Proteomes" id="UP000572212">
    <property type="component" value="Unassembled WGS sequence"/>
</dbReference>